<evidence type="ECO:0000256" key="12">
    <source>
        <dbReference type="SAM" id="SignalP"/>
    </source>
</evidence>
<gene>
    <name evidence="15" type="primary">8238983</name>
    <name evidence="14" type="ORF">Phum_PHUM274980</name>
</gene>
<keyword evidence="9 11" id="KW-0472">Membrane</keyword>
<evidence type="ECO:0000256" key="2">
    <source>
        <dbReference type="ARBA" id="ARBA00022679"/>
    </source>
</evidence>
<dbReference type="Gene3D" id="3.30.40.10">
    <property type="entry name" value="Zinc/RING finger domain, C3HC4 (zinc finger)"/>
    <property type="match status" value="1"/>
</dbReference>
<keyword evidence="5" id="KW-0863">Zinc-finger</keyword>
<keyword evidence="4" id="KW-0479">Metal-binding</keyword>
<evidence type="ECO:0000256" key="8">
    <source>
        <dbReference type="ARBA" id="ARBA00022989"/>
    </source>
</evidence>
<dbReference type="OrthoDB" id="273089at2759"/>
<dbReference type="InterPro" id="IPR011016">
    <property type="entry name" value="Znf_RING-CH"/>
</dbReference>
<evidence type="ECO:0000256" key="10">
    <source>
        <dbReference type="SAM" id="MobiDB-lite"/>
    </source>
</evidence>
<dbReference type="KEGG" id="phu:Phum_PHUM274980"/>
<dbReference type="SUPFAM" id="SSF57850">
    <property type="entry name" value="RING/U-box"/>
    <property type="match status" value="1"/>
</dbReference>
<dbReference type="PANTHER" id="PTHR46065">
    <property type="entry name" value="E3 UBIQUITIN-PROTEIN LIGASE MARCH 2/3 FAMILY MEMBER"/>
    <property type="match status" value="1"/>
</dbReference>
<feature type="chain" id="PRO_5011412511" evidence="12">
    <location>
        <begin position="20"/>
        <end position="250"/>
    </location>
</feature>
<evidence type="ECO:0000256" key="11">
    <source>
        <dbReference type="SAM" id="Phobius"/>
    </source>
</evidence>
<dbReference type="GeneID" id="8238983"/>
<organism>
    <name type="scientific">Pediculus humanus subsp. corporis</name>
    <name type="common">Body louse</name>
    <dbReference type="NCBI Taxonomy" id="121224"/>
    <lineage>
        <taxon>Eukaryota</taxon>
        <taxon>Metazoa</taxon>
        <taxon>Ecdysozoa</taxon>
        <taxon>Arthropoda</taxon>
        <taxon>Hexapoda</taxon>
        <taxon>Insecta</taxon>
        <taxon>Pterygota</taxon>
        <taxon>Neoptera</taxon>
        <taxon>Paraneoptera</taxon>
        <taxon>Psocodea</taxon>
        <taxon>Troctomorpha</taxon>
        <taxon>Phthiraptera</taxon>
        <taxon>Anoplura</taxon>
        <taxon>Pediculidae</taxon>
        <taxon>Pediculus</taxon>
    </lineage>
</organism>
<dbReference type="GO" id="GO:0016567">
    <property type="term" value="P:protein ubiquitination"/>
    <property type="evidence" value="ECO:0007669"/>
    <property type="project" value="TreeGrafter"/>
</dbReference>
<sequence>MDSLVVVAVALVVVLVVQRVKITKKEVAEYVSMIRKRKYLSHPVNGTIGLVHISCLEKWLSVSNTHSCELCGYNFQTLRTPKYRVLYSIYYWVFLDRNPQYHRGLKSDFVVFIVLTPIALIGVYSCIIAADFYSKEPTKYSPASRWTTISLLIMVVLLTFAYYLWVAVTIRFHMRIWYIWWQANNIVKIMPRDPNGGSTDRVAISSVHSSDSRQSTRRSLREMTTNSMSSDTPREEPQNIQQSNPGDSSV</sequence>
<dbReference type="PANTHER" id="PTHR46065:SF3">
    <property type="entry name" value="FI20425P1"/>
    <property type="match status" value="1"/>
</dbReference>
<dbReference type="EMBL" id="AAZO01003184">
    <property type="status" value="NOT_ANNOTATED_CDS"/>
    <property type="molecule type" value="Genomic_DNA"/>
</dbReference>
<comment type="subcellular location">
    <subcellularLocation>
        <location evidence="1">Membrane</location>
        <topology evidence="1">Multi-pass membrane protein</topology>
    </subcellularLocation>
</comment>
<feature type="region of interest" description="Disordered" evidence="10">
    <location>
        <begin position="198"/>
        <end position="250"/>
    </location>
</feature>
<evidence type="ECO:0000256" key="4">
    <source>
        <dbReference type="ARBA" id="ARBA00022723"/>
    </source>
</evidence>
<evidence type="ECO:0000256" key="9">
    <source>
        <dbReference type="ARBA" id="ARBA00023136"/>
    </source>
</evidence>
<keyword evidence="12" id="KW-0732">Signal</keyword>
<dbReference type="EMBL" id="DS235255">
    <property type="protein sequence ID" value="EEB14036.1"/>
    <property type="molecule type" value="Genomic_DNA"/>
</dbReference>
<evidence type="ECO:0000313" key="16">
    <source>
        <dbReference type="Proteomes" id="UP000009046"/>
    </source>
</evidence>
<reference evidence="14" key="2">
    <citation type="submission" date="2007-04" db="EMBL/GenBank/DDBJ databases">
        <title>The genome of the human body louse.</title>
        <authorList>
            <consortium name="The Human Body Louse Genome Consortium"/>
            <person name="Kirkness E."/>
            <person name="Walenz B."/>
            <person name="Hass B."/>
            <person name="Bruggner R."/>
            <person name="Strausberg R."/>
        </authorList>
    </citation>
    <scope>NUCLEOTIDE SEQUENCE</scope>
    <source>
        <strain evidence="14">USDA</strain>
    </source>
</reference>
<feature type="compositionally biased region" description="Polar residues" evidence="10">
    <location>
        <begin position="238"/>
        <end position="250"/>
    </location>
</feature>
<keyword evidence="6" id="KW-0833">Ubl conjugation pathway</keyword>
<dbReference type="AlphaFoldDB" id="E0VKY0"/>
<dbReference type="GO" id="GO:0008270">
    <property type="term" value="F:zinc ion binding"/>
    <property type="evidence" value="ECO:0007669"/>
    <property type="project" value="UniProtKB-KW"/>
</dbReference>
<evidence type="ECO:0000256" key="6">
    <source>
        <dbReference type="ARBA" id="ARBA00022786"/>
    </source>
</evidence>
<dbReference type="HOGENOM" id="CLU_1112457_0_0_1"/>
<dbReference type="CTD" id="8238983"/>
<dbReference type="Proteomes" id="UP000009046">
    <property type="component" value="Unassembled WGS sequence"/>
</dbReference>
<keyword evidence="16" id="KW-1185">Reference proteome</keyword>
<dbReference type="GO" id="GO:0016020">
    <property type="term" value="C:membrane"/>
    <property type="evidence" value="ECO:0007669"/>
    <property type="project" value="UniProtKB-SubCell"/>
</dbReference>
<accession>E0VKY0</accession>
<keyword evidence="3 11" id="KW-0812">Transmembrane</keyword>
<feature type="signal peptide" evidence="12">
    <location>
        <begin position="1"/>
        <end position="19"/>
    </location>
</feature>
<dbReference type="eggNOG" id="KOG1609">
    <property type="taxonomic scope" value="Eukaryota"/>
</dbReference>
<keyword evidence="8 11" id="KW-1133">Transmembrane helix</keyword>
<feature type="transmembrane region" description="Helical" evidence="11">
    <location>
        <begin position="109"/>
        <end position="134"/>
    </location>
</feature>
<evidence type="ECO:0000313" key="15">
    <source>
        <dbReference type="EnsemblMetazoa" id="PHUM274980-PA"/>
    </source>
</evidence>
<dbReference type="InParanoid" id="E0VKY0"/>
<evidence type="ECO:0000259" key="13">
    <source>
        <dbReference type="SMART" id="SM00744"/>
    </source>
</evidence>
<keyword evidence="2" id="KW-0808">Transferase</keyword>
<dbReference type="VEuPathDB" id="VectorBase:PHUM274980"/>
<reference evidence="14" key="1">
    <citation type="submission" date="2007-04" db="EMBL/GenBank/DDBJ databases">
        <title>Annotation of Pediculus humanus corporis strain USDA.</title>
        <authorList>
            <person name="Kirkness E."/>
            <person name="Hannick L."/>
            <person name="Hass B."/>
            <person name="Bruggner R."/>
            <person name="Lawson D."/>
            <person name="Bidwell S."/>
            <person name="Joardar V."/>
            <person name="Caler E."/>
            <person name="Walenz B."/>
            <person name="Inman J."/>
            <person name="Schobel S."/>
            <person name="Galinsky K."/>
            <person name="Amedeo P."/>
            <person name="Strausberg R."/>
        </authorList>
    </citation>
    <scope>NUCLEOTIDE SEQUENCE</scope>
    <source>
        <strain evidence="14">USDA</strain>
    </source>
</reference>
<feature type="compositionally biased region" description="Polar residues" evidence="10">
    <location>
        <begin position="222"/>
        <end position="231"/>
    </location>
</feature>
<evidence type="ECO:0000256" key="5">
    <source>
        <dbReference type="ARBA" id="ARBA00022771"/>
    </source>
</evidence>
<feature type="transmembrane region" description="Helical" evidence="11">
    <location>
        <begin position="146"/>
        <end position="165"/>
    </location>
</feature>
<dbReference type="GO" id="GO:0004842">
    <property type="term" value="F:ubiquitin-protein transferase activity"/>
    <property type="evidence" value="ECO:0007669"/>
    <property type="project" value="TreeGrafter"/>
</dbReference>
<dbReference type="InterPro" id="IPR013083">
    <property type="entry name" value="Znf_RING/FYVE/PHD"/>
</dbReference>
<protein>
    <submittedName>
        <fullName evidence="14">Membrane-associated RING finger protein, putative</fullName>
    </submittedName>
</protein>
<evidence type="ECO:0000256" key="7">
    <source>
        <dbReference type="ARBA" id="ARBA00022833"/>
    </source>
</evidence>
<evidence type="ECO:0000256" key="3">
    <source>
        <dbReference type="ARBA" id="ARBA00022692"/>
    </source>
</evidence>
<dbReference type="EnsemblMetazoa" id="PHUM274980-RA">
    <property type="protein sequence ID" value="PHUM274980-PA"/>
    <property type="gene ID" value="PHUM274980"/>
</dbReference>
<name>E0VKY0_PEDHC</name>
<dbReference type="Pfam" id="PF12906">
    <property type="entry name" value="RINGv"/>
    <property type="match status" value="1"/>
</dbReference>
<dbReference type="SMART" id="SM00744">
    <property type="entry name" value="RINGv"/>
    <property type="match status" value="1"/>
</dbReference>
<proteinExistence type="predicted"/>
<keyword evidence="7" id="KW-0862">Zinc</keyword>
<evidence type="ECO:0000256" key="1">
    <source>
        <dbReference type="ARBA" id="ARBA00004141"/>
    </source>
</evidence>
<reference evidence="15" key="3">
    <citation type="submission" date="2021-02" db="UniProtKB">
        <authorList>
            <consortium name="EnsemblMetazoa"/>
        </authorList>
    </citation>
    <scope>IDENTIFICATION</scope>
    <source>
        <strain evidence="15">USDA</strain>
    </source>
</reference>
<feature type="domain" description="RING-CH-type" evidence="13">
    <location>
        <begin position="45"/>
        <end position="72"/>
    </location>
</feature>
<dbReference type="RefSeq" id="XP_002426774.1">
    <property type="nucleotide sequence ID" value="XM_002426729.1"/>
</dbReference>
<evidence type="ECO:0000313" key="14">
    <source>
        <dbReference type="EMBL" id="EEB14036.1"/>
    </source>
</evidence>